<reference evidence="4" key="1">
    <citation type="submission" date="2022-11" db="EMBL/GenBank/DDBJ databases">
        <authorList>
            <person name="Kikuchi T."/>
        </authorList>
    </citation>
    <scope>NUCLEOTIDE SEQUENCE</scope>
    <source>
        <strain evidence="4">PS1010</strain>
    </source>
</reference>
<evidence type="ECO:0000259" key="2">
    <source>
        <dbReference type="PROSITE" id="PS51352"/>
    </source>
</evidence>
<dbReference type="PRINTS" id="PR00421">
    <property type="entry name" value="THIOREDOXIN"/>
</dbReference>
<evidence type="ECO:0000313" key="4">
    <source>
        <dbReference type="EMBL" id="CAI5438939.1"/>
    </source>
</evidence>
<feature type="domain" description="PITH" evidence="3">
    <location>
        <begin position="110"/>
        <end position="279"/>
    </location>
</feature>
<dbReference type="Pfam" id="PF06201">
    <property type="entry name" value="PITH"/>
    <property type="match status" value="1"/>
</dbReference>
<dbReference type="Gene3D" id="3.40.30.10">
    <property type="entry name" value="Glutaredoxin"/>
    <property type="match status" value="1"/>
</dbReference>
<dbReference type="InterPro" id="IPR017937">
    <property type="entry name" value="Thioredoxin_CS"/>
</dbReference>
<keyword evidence="5" id="KW-1185">Reference proteome</keyword>
<feature type="domain" description="Thioredoxin" evidence="2">
    <location>
        <begin position="1"/>
        <end position="107"/>
    </location>
</feature>
<keyword evidence="1" id="KW-1015">Disulfide bond</keyword>
<dbReference type="Gene3D" id="2.60.120.470">
    <property type="entry name" value="PITH domain"/>
    <property type="match status" value="1"/>
</dbReference>
<dbReference type="CDD" id="cd02947">
    <property type="entry name" value="TRX_family"/>
    <property type="match status" value="1"/>
</dbReference>
<dbReference type="InterPro" id="IPR013766">
    <property type="entry name" value="Thioredoxin_domain"/>
</dbReference>
<evidence type="ECO:0008006" key="6">
    <source>
        <dbReference type="Google" id="ProtNLM"/>
    </source>
</evidence>
<dbReference type="AlphaFoldDB" id="A0A9P1MWY1"/>
<dbReference type="InterPro" id="IPR008979">
    <property type="entry name" value="Galactose-bd-like_sf"/>
</dbReference>
<dbReference type="PROSITE" id="PS51532">
    <property type="entry name" value="PITH"/>
    <property type="match status" value="1"/>
</dbReference>
<dbReference type="PANTHER" id="PTHR46115">
    <property type="entry name" value="THIOREDOXIN-LIKE PROTEIN 1"/>
    <property type="match status" value="1"/>
</dbReference>
<dbReference type="PROSITE" id="PS51352">
    <property type="entry name" value="THIOREDOXIN_2"/>
    <property type="match status" value="1"/>
</dbReference>
<name>A0A9P1MWY1_9PELO</name>
<comment type="caution">
    <text evidence="4">The sequence shown here is derived from an EMBL/GenBank/DDBJ whole genome shotgun (WGS) entry which is preliminary data.</text>
</comment>
<sequence length="283" mass="30798">MPVIHVKDDADFNAQFGAAAAKPVFIDFTASWCGPCKMIAPTFDNLSNIYLNALFLKVDVDECADTAAAYGISAMPTFLVFQNGQKLDQLKGASNEKLEQLVKQYAEGSQTPSLVSGQSDITSLIDKKQIECLNGSDDTPLDLFLEGNTNLISDCDEQLIISLPFNQPVKVHSILIKGVGNRSPKDVKIFANLPKTMDFDTASAVEPIQLLTFNESATEGEGQIQNLKYVKFQNVQNIQLFVAGNIGDGEITEISRLRIFGTPLSSVNMNEFKRVAGKAGDAH</sequence>
<evidence type="ECO:0000259" key="3">
    <source>
        <dbReference type="PROSITE" id="PS51532"/>
    </source>
</evidence>
<dbReference type="Pfam" id="PF00085">
    <property type="entry name" value="Thioredoxin"/>
    <property type="match status" value="1"/>
</dbReference>
<dbReference type="InterPro" id="IPR010400">
    <property type="entry name" value="PITH_dom"/>
</dbReference>
<dbReference type="FunFam" id="3.40.30.10:FF:000245">
    <property type="entry name" value="Thioredoxin"/>
    <property type="match status" value="1"/>
</dbReference>
<dbReference type="SUPFAM" id="SSF49785">
    <property type="entry name" value="Galactose-binding domain-like"/>
    <property type="match status" value="1"/>
</dbReference>
<organism evidence="4 5">
    <name type="scientific">Caenorhabditis angaria</name>
    <dbReference type="NCBI Taxonomy" id="860376"/>
    <lineage>
        <taxon>Eukaryota</taxon>
        <taxon>Metazoa</taxon>
        <taxon>Ecdysozoa</taxon>
        <taxon>Nematoda</taxon>
        <taxon>Chromadorea</taxon>
        <taxon>Rhabditida</taxon>
        <taxon>Rhabditina</taxon>
        <taxon>Rhabditomorpha</taxon>
        <taxon>Rhabditoidea</taxon>
        <taxon>Rhabditidae</taxon>
        <taxon>Peloderinae</taxon>
        <taxon>Caenorhabditis</taxon>
    </lineage>
</organism>
<evidence type="ECO:0000256" key="1">
    <source>
        <dbReference type="ARBA" id="ARBA00023157"/>
    </source>
</evidence>
<dbReference type="OrthoDB" id="2121326at2759"/>
<evidence type="ECO:0000313" key="5">
    <source>
        <dbReference type="Proteomes" id="UP001152747"/>
    </source>
</evidence>
<dbReference type="GO" id="GO:0005737">
    <property type="term" value="C:cytoplasm"/>
    <property type="evidence" value="ECO:0007669"/>
    <property type="project" value="UniProtKB-ARBA"/>
</dbReference>
<dbReference type="EMBL" id="CANHGI010000001">
    <property type="protein sequence ID" value="CAI5438939.1"/>
    <property type="molecule type" value="Genomic_DNA"/>
</dbReference>
<gene>
    <name evidence="4" type="ORF">CAMP_LOCUS1576</name>
</gene>
<dbReference type="PROSITE" id="PS00194">
    <property type="entry name" value="THIOREDOXIN_1"/>
    <property type="match status" value="1"/>
</dbReference>
<dbReference type="Proteomes" id="UP001152747">
    <property type="component" value="Unassembled WGS sequence"/>
</dbReference>
<protein>
    <recommendedName>
        <fullName evidence="6">Thioredoxin-like protein</fullName>
    </recommendedName>
</protein>
<dbReference type="InterPro" id="IPR036249">
    <property type="entry name" value="Thioredoxin-like_sf"/>
</dbReference>
<dbReference type="SUPFAM" id="SSF52833">
    <property type="entry name" value="Thioredoxin-like"/>
    <property type="match status" value="1"/>
</dbReference>
<proteinExistence type="predicted"/>
<accession>A0A9P1MWY1</accession>
<dbReference type="InterPro" id="IPR037047">
    <property type="entry name" value="PITH_dom_sf"/>
</dbReference>